<sequence>MLVPRTRAEHFAIAAELRRRAERAPGPISARALRAAADRHETAARRRSPAAPGA</sequence>
<evidence type="ECO:0000313" key="3">
    <source>
        <dbReference type="Proteomes" id="UP000266934"/>
    </source>
</evidence>
<dbReference type="Proteomes" id="UP000266934">
    <property type="component" value="Chromosome"/>
</dbReference>
<dbReference type="AlphaFoldDB" id="A0A348FYI0"/>
<dbReference type="EMBL" id="AP018907">
    <property type="protein sequence ID" value="BBF92363.1"/>
    <property type="molecule type" value="Genomic_DNA"/>
</dbReference>
<gene>
    <name evidence="2" type="ORF">BLTE_10480</name>
</gene>
<evidence type="ECO:0000256" key="1">
    <source>
        <dbReference type="SAM" id="MobiDB-lite"/>
    </source>
</evidence>
<feature type="region of interest" description="Disordered" evidence="1">
    <location>
        <begin position="32"/>
        <end position="54"/>
    </location>
</feature>
<organism evidence="2 3">
    <name type="scientific">Blastochloris tepida</name>
    <dbReference type="NCBI Taxonomy" id="2233851"/>
    <lineage>
        <taxon>Bacteria</taxon>
        <taxon>Pseudomonadati</taxon>
        <taxon>Pseudomonadota</taxon>
        <taxon>Alphaproteobacteria</taxon>
        <taxon>Hyphomicrobiales</taxon>
        <taxon>Blastochloridaceae</taxon>
        <taxon>Blastochloris</taxon>
    </lineage>
</organism>
<proteinExistence type="predicted"/>
<name>A0A348FYI0_9HYPH</name>
<protein>
    <submittedName>
        <fullName evidence="2">Uncharacterized protein</fullName>
    </submittedName>
</protein>
<dbReference type="KEGG" id="blag:BLTE_10480"/>
<accession>A0A348FYI0</accession>
<evidence type="ECO:0000313" key="2">
    <source>
        <dbReference type="EMBL" id="BBF92363.1"/>
    </source>
</evidence>
<reference evidence="2 3" key="1">
    <citation type="submission" date="2018-08" db="EMBL/GenBank/DDBJ databases">
        <title>Complete genome sequencing of Blastochloris tepida GI.</title>
        <authorList>
            <person name="Tsukatani Y."/>
            <person name="Mori H."/>
        </authorList>
    </citation>
    <scope>NUCLEOTIDE SEQUENCE [LARGE SCALE GENOMIC DNA]</scope>
    <source>
        <strain evidence="2 3">GI</strain>
    </source>
</reference>
<keyword evidence="3" id="KW-1185">Reference proteome</keyword>